<dbReference type="OrthoDB" id="3438035at2759"/>
<organism evidence="1 2">
    <name type="scientific">Cudoniella acicularis</name>
    <dbReference type="NCBI Taxonomy" id="354080"/>
    <lineage>
        <taxon>Eukaryota</taxon>
        <taxon>Fungi</taxon>
        <taxon>Dikarya</taxon>
        <taxon>Ascomycota</taxon>
        <taxon>Pezizomycotina</taxon>
        <taxon>Leotiomycetes</taxon>
        <taxon>Helotiales</taxon>
        <taxon>Tricladiaceae</taxon>
        <taxon>Cudoniella</taxon>
    </lineage>
</organism>
<evidence type="ECO:0000313" key="2">
    <source>
        <dbReference type="Proteomes" id="UP000566819"/>
    </source>
</evidence>
<dbReference type="Proteomes" id="UP000566819">
    <property type="component" value="Unassembled WGS sequence"/>
</dbReference>
<dbReference type="InterPro" id="IPR022698">
    <property type="entry name" value="OrsD"/>
</dbReference>
<keyword evidence="2" id="KW-1185">Reference proteome</keyword>
<comment type="caution">
    <text evidence="1">The sequence shown here is derived from an EMBL/GenBank/DDBJ whole genome shotgun (WGS) entry which is preliminary data.</text>
</comment>
<proteinExistence type="predicted"/>
<dbReference type="AlphaFoldDB" id="A0A8H4QI76"/>
<evidence type="ECO:0000313" key="1">
    <source>
        <dbReference type="EMBL" id="KAF4611388.1"/>
    </source>
</evidence>
<accession>A0A8H4QI76</accession>
<name>A0A8H4QI76_9HELO</name>
<sequence length="300" mass="35151">MSSYNLTHRVVVCYVCDVLSTTVQLLSSYDLRSIRELKEHKPRPEDQCQPIEHLASYDGFYCPQQDYAYYTRHLPKMKKHMASAYKIKAKKHEISLPWKGYDKEKGGVSEQARDSALLTQPEKELFKKLEKDYKDMKCDIEEQATIVQDIRDLRSERVPWLHDLTGFLYHITTLKDEEIWSSYKLPPKKELDAGSEDAKDPYLVRILVTAEAVLRDVYRLCSDTSPDRKMTQQRANILNEFYAGASGKADRFRYFKNASTLVTYFTTMKQLLVYHYRVVYYEGGHFTRAKLDQVLPRDVI</sequence>
<protein>
    <submittedName>
        <fullName evidence="1">Uncharacterized protein</fullName>
    </submittedName>
</protein>
<dbReference type="EMBL" id="JAAMPI010002549">
    <property type="protein sequence ID" value="KAF4611388.1"/>
    <property type="molecule type" value="Genomic_DNA"/>
</dbReference>
<gene>
    <name evidence="1" type="ORF">G7Y89_g15625</name>
</gene>
<dbReference type="Pfam" id="PF12013">
    <property type="entry name" value="OrsD"/>
    <property type="match status" value="1"/>
</dbReference>
<reference evidence="1 2" key="1">
    <citation type="submission" date="2020-03" db="EMBL/GenBank/DDBJ databases">
        <title>Draft Genome Sequence of Cudoniella acicularis.</title>
        <authorList>
            <person name="Buettner E."/>
            <person name="Kellner H."/>
        </authorList>
    </citation>
    <scope>NUCLEOTIDE SEQUENCE [LARGE SCALE GENOMIC DNA]</scope>
    <source>
        <strain evidence="1 2">DSM 108380</strain>
    </source>
</reference>